<keyword evidence="2" id="KW-1185">Reference proteome</keyword>
<organism evidence="1 2">
    <name type="scientific">Methyloprofundus sedimenti</name>
    <dbReference type="NCBI Taxonomy" id="1420851"/>
    <lineage>
        <taxon>Bacteria</taxon>
        <taxon>Pseudomonadati</taxon>
        <taxon>Pseudomonadota</taxon>
        <taxon>Gammaproteobacteria</taxon>
        <taxon>Methylococcales</taxon>
        <taxon>Methylococcaceae</taxon>
        <taxon>Methyloprofundus</taxon>
    </lineage>
</organism>
<evidence type="ECO:0000313" key="2">
    <source>
        <dbReference type="Proteomes" id="UP000191980"/>
    </source>
</evidence>
<name>A0A1V8M1R6_9GAMM</name>
<dbReference type="RefSeq" id="WP_080523740.1">
    <property type="nucleotide sequence ID" value="NZ_LPUF01000003.1"/>
</dbReference>
<dbReference type="EMBL" id="LPUF01000003">
    <property type="protein sequence ID" value="OQK15497.1"/>
    <property type="molecule type" value="Genomic_DNA"/>
</dbReference>
<dbReference type="AlphaFoldDB" id="A0A1V8M1R6"/>
<gene>
    <name evidence="1" type="ORF">AU255_14820</name>
</gene>
<protein>
    <submittedName>
        <fullName evidence="1">Uncharacterized protein</fullName>
    </submittedName>
</protein>
<sequence>MTKQAVELSGQKVSELCKKLIPGKDDLSLLAKIQALIPEHTVRLARTGDEWYRIGGVVDSNGNRIAKDLIEWVERTFLECGQNFQTLIDHVLEQEYLATRQTGKTLYFVIETGALAEDFILLEIDKTLEVVDRLLVNEEVLPEDLEDIIDPLTPATIDRYSLGHSRYQYRRKTDIKIFMQTLSQHHALEHPVQRFMDDWNRSSAAKTLFSQDWIIRPYQHTGRYREQIINAEIINLQTGQLPHLEDMVGKQGSTLNNLLTRFDRQAGYSFAWFFYMVKGKLVSPYNGEAVYHDITGDFAYLSERDEAILRDWIASPYNV</sequence>
<reference evidence="1 2" key="1">
    <citation type="submission" date="2015-12" db="EMBL/GenBank/DDBJ databases">
        <authorList>
            <person name="Shamseldin A."/>
            <person name="Moawad H."/>
            <person name="Abd El-Rahim W.M."/>
            <person name="Sadowsky M.J."/>
        </authorList>
    </citation>
    <scope>NUCLEOTIDE SEQUENCE [LARGE SCALE GENOMIC DNA]</scope>
    <source>
        <strain evidence="1 2">WF1</strain>
    </source>
</reference>
<dbReference type="STRING" id="1420851.AU255_14820"/>
<dbReference type="Proteomes" id="UP000191980">
    <property type="component" value="Unassembled WGS sequence"/>
</dbReference>
<accession>A0A1V8M1R6</accession>
<comment type="caution">
    <text evidence="1">The sequence shown here is derived from an EMBL/GenBank/DDBJ whole genome shotgun (WGS) entry which is preliminary data.</text>
</comment>
<dbReference type="OrthoDB" id="9076234at2"/>
<proteinExistence type="predicted"/>
<evidence type="ECO:0000313" key="1">
    <source>
        <dbReference type="EMBL" id="OQK15497.1"/>
    </source>
</evidence>